<evidence type="ECO:0000256" key="12">
    <source>
        <dbReference type="PROSITE-ProRule" id="PRU00740"/>
    </source>
</evidence>
<keyword evidence="4 12" id="KW-0812">Transmembrane</keyword>
<dbReference type="InParanoid" id="A0A3B1IMH3"/>
<feature type="transmembrane region" description="Helical" evidence="14">
    <location>
        <begin position="343"/>
        <end position="366"/>
    </location>
</feature>
<feature type="chain" id="PRO_5017417718" evidence="15">
    <location>
        <begin position="21"/>
        <end position="380"/>
    </location>
</feature>
<evidence type="ECO:0000259" key="16">
    <source>
        <dbReference type="Pfam" id="PF01299"/>
    </source>
</evidence>
<comment type="caution">
    <text evidence="12">Lacks conserved residue(s) required for the propagation of feature annotation.</text>
</comment>
<evidence type="ECO:0000256" key="15">
    <source>
        <dbReference type="SAM" id="SignalP"/>
    </source>
</evidence>
<keyword evidence="19" id="KW-1185">Reference proteome</keyword>
<keyword evidence="10" id="KW-0325">Glycoprotein</keyword>
<evidence type="ECO:0000256" key="7">
    <source>
        <dbReference type="ARBA" id="ARBA00022989"/>
    </source>
</evidence>
<dbReference type="Gene3D" id="2.40.160.110">
    <property type="match status" value="1"/>
</dbReference>
<evidence type="ECO:0000259" key="17">
    <source>
        <dbReference type="Pfam" id="PF21222"/>
    </source>
</evidence>
<feature type="domain" description="Lysosome-associated membrane glycoprotein 2-like transmembrane" evidence="17">
    <location>
        <begin position="345"/>
        <end position="372"/>
    </location>
</feature>
<evidence type="ECO:0000256" key="10">
    <source>
        <dbReference type="ARBA" id="ARBA00023180"/>
    </source>
</evidence>
<evidence type="ECO:0000256" key="9">
    <source>
        <dbReference type="ARBA" id="ARBA00023157"/>
    </source>
</evidence>
<dbReference type="GO" id="GO:0005886">
    <property type="term" value="C:plasma membrane"/>
    <property type="evidence" value="ECO:0007669"/>
    <property type="project" value="UniProtKB-SubCell"/>
</dbReference>
<reference evidence="18" key="3">
    <citation type="submission" date="2025-08" db="UniProtKB">
        <authorList>
            <consortium name="Ensembl"/>
        </authorList>
    </citation>
    <scope>IDENTIFICATION</scope>
</reference>
<reference evidence="18" key="4">
    <citation type="submission" date="2025-09" db="UniProtKB">
        <authorList>
            <consortium name="Ensembl"/>
        </authorList>
    </citation>
    <scope>IDENTIFICATION</scope>
</reference>
<feature type="compositionally biased region" description="Low complexity" evidence="13">
    <location>
        <begin position="66"/>
        <end position="98"/>
    </location>
</feature>
<keyword evidence="7 14" id="KW-1133">Transmembrane helix</keyword>
<comment type="similarity">
    <text evidence="12">Belongs to the LAMP family.</text>
</comment>
<evidence type="ECO:0000256" key="11">
    <source>
        <dbReference type="ARBA" id="ARBA00023228"/>
    </source>
</evidence>
<reference evidence="19" key="1">
    <citation type="submission" date="2013-03" db="EMBL/GenBank/DDBJ databases">
        <authorList>
            <person name="Jeffery W."/>
            <person name="Warren W."/>
            <person name="Wilson R.K."/>
        </authorList>
    </citation>
    <scope>NUCLEOTIDE SEQUENCE</scope>
    <source>
        <strain evidence="19">female</strain>
    </source>
</reference>
<protein>
    <submittedName>
        <fullName evidence="18">Lysosomal-associated membrane protein 2</fullName>
    </submittedName>
</protein>
<proteinExistence type="inferred from homology"/>
<dbReference type="InterPro" id="IPR002000">
    <property type="entry name" value="Lysosome-assoc_membr_glycop"/>
</dbReference>
<sequence length="380" mass="40364">MFRCVCLPVFVALLSGLAHAQLLLSTPESLPTGAPAVDETDAPSVAPTTPDFANTVTDSTTTDFWASSATSTSPSSETSVPAEPDNTDPPTTEPTQGPTPSPTNATTVIPTNATTVIPTNATTVIPTNATTVIPTNATTVIPTNATTVIPTNATTVIPTNATTVIPTNASTTAVPTTPPPIPNPSVGDYNVGPDPKSVCLKAKMGLQFRYKLGESFQTINLDPNVTHYSGLCGNNGSDSTLSLKSELITVQFLFVNQSNKFHLGAMNFTLRNGNETTFDRRNSNMSLWEASLGSSYMCRKEQTFNISDDLVMNTFELQVQPFGVTENKFSTAEDCQADGPDSFVVPIAVGIALIVLILIVLLAYFIGRKRSQSIAYEQFN</sequence>
<dbReference type="Bgee" id="ENSAMXG00000033903">
    <property type="expression patterns" value="Expressed in mesonephros and 14 other cell types or tissues"/>
</dbReference>
<dbReference type="GO" id="GO:0031902">
    <property type="term" value="C:late endosome membrane"/>
    <property type="evidence" value="ECO:0007669"/>
    <property type="project" value="TreeGrafter"/>
</dbReference>
<dbReference type="AlphaFoldDB" id="A0A3B1IMH3"/>
<evidence type="ECO:0000256" key="14">
    <source>
        <dbReference type="SAM" id="Phobius"/>
    </source>
</evidence>
<evidence type="ECO:0000313" key="18">
    <source>
        <dbReference type="Ensembl" id="ENSAMXP00000030439.1"/>
    </source>
</evidence>
<dbReference type="Pfam" id="PF01299">
    <property type="entry name" value="Lamp2-like_luminal"/>
    <property type="match status" value="1"/>
</dbReference>
<dbReference type="STRING" id="7994.ENSAMXP00000030439"/>
<dbReference type="FunFam" id="2.40.160.110:FF:000001">
    <property type="entry name" value="lysosome-associated membrane glycoprotein 2 isoform X2"/>
    <property type="match status" value="1"/>
</dbReference>
<dbReference type="GO" id="GO:0000421">
    <property type="term" value="C:autophagosome membrane"/>
    <property type="evidence" value="ECO:0007669"/>
    <property type="project" value="TreeGrafter"/>
</dbReference>
<keyword evidence="5 15" id="KW-0732">Signal</keyword>
<evidence type="ECO:0000256" key="5">
    <source>
        <dbReference type="ARBA" id="ARBA00022729"/>
    </source>
</evidence>
<feature type="signal peptide" evidence="15">
    <location>
        <begin position="1"/>
        <end position="20"/>
    </location>
</feature>
<evidence type="ECO:0000256" key="6">
    <source>
        <dbReference type="ARBA" id="ARBA00022753"/>
    </source>
</evidence>
<evidence type="ECO:0000256" key="3">
    <source>
        <dbReference type="ARBA" id="ARBA00022475"/>
    </source>
</evidence>
<dbReference type="GO" id="GO:0009267">
    <property type="term" value="P:cellular response to starvation"/>
    <property type="evidence" value="ECO:0007669"/>
    <property type="project" value="TreeGrafter"/>
</dbReference>
<reference evidence="19" key="2">
    <citation type="journal article" date="2014" name="Nat. Commun.">
        <title>The cavefish genome reveals candidate genes for eye loss.</title>
        <authorList>
            <person name="McGaugh S.E."/>
            <person name="Gross J.B."/>
            <person name="Aken B."/>
            <person name="Blin M."/>
            <person name="Borowsky R."/>
            <person name="Chalopin D."/>
            <person name="Hinaux H."/>
            <person name="Jeffery W.R."/>
            <person name="Keene A."/>
            <person name="Ma L."/>
            <person name="Minx P."/>
            <person name="Murphy D."/>
            <person name="O'Quin K.E."/>
            <person name="Retaux S."/>
            <person name="Rohner N."/>
            <person name="Searle S.M."/>
            <person name="Stahl B.A."/>
            <person name="Tabin C."/>
            <person name="Volff J.N."/>
            <person name="Yoshizawa M."/>
            <person name="Warren W.C."/>
        </authorList>
    </citation>
    <scope>NUCLEOTIDE SEQUENCE [LARGE SCALE GENOMIC DNA]</scope>
    <source>
        <strain evidence="19">female</strain>
    </source>
</reference>
<keyword evidence="6" id="KW-0967">Endosome</keyword>
<dbReference type="GO" id="GO:0061740">
    <property type="term" value="P:protein targeting to lysosome involved in chaperone-mediated autophagy"/>
    <property type="evidence" value="ECO:0007669"/>
    <property type="project" value="TreeGrafter"/>
</dbReference>
<dbReference type="PRINTS" id="PR00336">
    <property type="entry name" value="LYSASSOCTDMP"/>
</dbReference>
<feature type="disulfide bond" evidence="12">
    <location>
        <begin position="298"/>
        <end position="335"/>
    </location>
</feature>
<evidence type="ECO:0000256" key="4">
    <source>
        <dbReference type="ARBA" id="ARBA00022692"/>
    </source>
</evidence>
<dbReference type="GO" id="GO:0097352">
    <property type="term" value="P:autophagosome maturation"/>
    <property type="evidence" value="ECO:0007669"/>
    <property type="project" value="TreeGrafter"/>
</dbReference>
<accession>A0A3B1IMH3</accession>
<feature type="compositionally biased region" description="Polar residues" evidence="13">
    <location>
        <begin position="104"/>
        <end position="114"/>
    </location>
</feature>
<dbReference type="PANTHER" id="PTHR11506:SF6">
    <property type="entry name" value="LYSOSOME-ASSOCIATED MEMBRANE GLYCOPROTEIN 2"/>
    <property type="match status" value="1"/>
</dbReference>
<keyword evidence="9 12" id="KW-1015">Disulfide bond</keyword>
<keyword evidence="3" id="KW-1003">Cell membrane</keyword>
<evidence type="ECO:0000256" key="8">
    <source>
        <dbReference type="ARBA" id="ARBA00023136"/>
    </source>
</evidence>
<feature type="compositionally biased region" description="Polar residues" evidence="13">
    <location>
        <begin position="51"/>
        <end position="65"/>
    </location>
</feature>
<evidence type="ECO:0000256" key="13">
    <source>
        <dbReference type="SAM" id="MobiDB-lite"/>
    </source>
</evidence>
<name>A0A3B1IMH3_ASTMX</name>
<feature type="domain" description="Lysosome-associated membrane glycoprotein 2-like luminal" evidence="16">
    <location>
        <begin position="184"/>
        <end position="324"/>
    </location>
</feature>
<evidence type="ECO:0000256" key="2">
    <source>
        <dbReference type="ARBA" id="ARBA00004530"/>
    </source>
</evidence>
<dbReference type="GeneTree" id="ENSGT00950000182899"/>
<dbReference type="PANTHER" id="PTHR11506">
    <property type="entry name" value="LYSOSOME-ASSOCIATED MEMBRANE GLYCOPROTEIN"/>
    <property type="match status" value="1"/>
</dbReference>
<organism evidence="18 19">
    <name type="scientific">Astyanax mexicanus</name>
    <name type="common">Blind cave fish</name>
    <name type="synonym">Astyanax fasciatus mexicanus</name>
    <dbReference type="NCBI Taxonomy" id="7994"/>
    <lineage>
        <taxon>Eukaryota</taxon>
        <taxon>Metazoa</taxon>
        <taxon>Chordata</taxon>
        <taxon>Craniata</taxon>
        <taxon>Vertebrata</taxon>
        <taxon>Euteleostomi</taxon>
        <taxon>Actinopterygii</taxon>
        <taxon>Neopterygii</taxon>
        <taxon>Teleostei</taxon>
        <taxon>Ostariophysi</taxon>
        <taxon>Characiformes</taxon>
        <taxon>Characoidei</taxon>
        <taxon>Acestrorhamphidae</taxon>
        <taxon>Acestrorhamphinae</taxon>
        <taxon>Astyanax</taxon>
    </lineage>
</organism>
<keyword evidence="11 12" id="KW-0458">Lysosome</keyword>
<dbReference type="InterPro" id="IPR048524">
    <property type="entry name" value="Lamp2-like_TM"/>
</dbReference>
<evidence type="ECO:0000256" key="1">
    <source>
        <dbReference type="ARBA" id="ARBA00004251"/>
    </source>
</evidence>
<dbReference type="Proteomes" id="UP000018467">
    <property type="component" value="Unassembled WGS sequence"/>
</dbReference>
<keyword evidence="8 12" id="KW-0472">Membrane</keyword>
<dbReference type="Pfam" id="PF21222">
    <property type="entry name" value="Lamp2_2nd"/>
    <property type="match status" value="1"/>
</dbReference>
<feature type="region of interest" description="Disordered" evidence="13">
    <location>
        <begin position="33"/>
        <end position="114"/>
    </location>
</feature>
<dbReference type="GO" id="GO:0005765">
    <property type="term" value="C:lysosomal membrane"/>
    <property type="evidence" value="ECO:0007669"/>
    <property type="project" value="UniProtKB-SubCell"/>
</dbReference>
<dbReference type="InterPro" id="IPR048528">
    <property type="entry name" value="Lamp2-like_luminal"/>
</dbReference>
<dbReference type="PROSITE" id="PS51407">
    <property type="entry name" value="LAMP_3"/>
    <property type="match status" value="1"/>
</dbReference>
<comment type="subcellular location">
    <subcellularLocation>
        <location evidence="1">Cell membrane</location>
        <topology evidence="1">Single-pass type I membrane protein</topology>
    </subcellularLocation>
    <subcellularLocation>
        <location evidence="2">Endosome membrane</location>
        <topology evidence="2">Single-pass type I membrane protein</topology>
    </subcellularLocation>
    <subcellularLocation>
        <location evidence="12">Lysosome membrane</location>
        <topology evidence="12">Single-pass type I membrane protein</topology>
    </subcellularLocation>
</comment>
<dbReference type="Ensembl" id="ENSAMXT00000044625.1">
    <property type="protein sequence ID" value="ENSAMXP00000030439.1"/>
    <property type="gene ID" value="ENSAMXG00000033903.1"/>
</dbReference>
<evidence type="ECO:0000313" key="19">
    <source>
        <dbReference type="Proteomes" id="UP000018467"/>
    </source>
</evidence>